<dbReference type="AlphaFoldDB" id="A0A9Q3I331"/>
<reference evidence="1" key="1">
    <citation type="submission" date="2021-03" db="EMBL/GenBank/DDBJ databases">
        <title>Draft genome sequence of rust myrtle Austropuccinia psidii MF-1, a brazilian biotype.</title>
        <authorList>
            <person name="Quecine M.C."/>
            <person name="Pachon D.M.R."/>
            <person name="Bonatelli M.L."/>
            <person name="Correr F.H."/>
            <person name="Franceschini L.M."/>
            <person name="Leite T.F."/>
            <person name="Margarido G.R.A."/>
            <person name="Almeida C.A."/>
            <person name="Ferrarezi J.A."/>
            <person name="Labate C.A."/>
        </authorList>
    </citation>
    <scope>NUCLEOTIDE SEQUENCE</scope>
    <source>
        <strain evidence="1">MF-1</strain>
    </source>
</reference>
<name>A0A9Q3I331_9BASI</name>
<sequence length="110" mass="12653">MKTTNRHMLIWQIAIQKLRGQMTIVKKDGNIHRNGDEVRRWPLPNDIESPASVPEEASPQIPIEGITVTDLKATFLEEVRISHTQDRNCKILCQLMAKDSKKRTLIHSLE</sequence>
<gene>
    <name evidence="1" type="ORF">O181_065207</name>
</gene>
<keyword evidence="2" id="KW-1185">Reference proteome</keyword>
<dbReference type="Proteomes" id="UP000765509">
    <property type="component" value="Unassembled WGS sequence"/>
</dbReference>
<dbReference type="EMBL" id="AVOT02031848">
    <property type="protein sequence ID" value="MBW0525492.1"/>
    <property type="molecule type" value="Genomic_DNA"/>
</dbReference>
<comment type="caution">
    <text evidence="1">The sequence shown here is derived from an EMBL/GenBank/DDBJ whole genome shotgun (WGS) entry which is preliminary data.</text>
</comment>
<proteinExistence type="predicted"/>
<protein>
    <submittedName>
        <fullName evidence="1">Uncharacterized protein</fullName>
    </submittedName>
</protein>
<organism evidence="1 2">
    <name type="scientific">Austropuccinia psidii MF-1</name>
    <dbReference type="NCBI Taxonomy" id="1389203"/>
    <lineage>
        <taxon>Eukaryota</taxon>
        <taxon>Fungi</taxon>
        <taxon>Dikarya</taxon>
        <taxon>Basidiomycota</taxon>
        <taxon>Pucciniomycotina</taxon>
        <taxon>Pucciniomycetes</taxon>
        <taxon>Pucciniales</taxon>
        <taxon>Sphaerophragmiaceae</taxon>
        <taxon>Austropuccinia</taxon>
    </lineage>
</organism>
<evidence type="ECO:0000313" key="1">
    <source>
        <dbReference type="EMBL" id="MBW0525492.1"/>
    </source>
</evidence>
<dbReference type="OrthoDB" id="2507171at2759"/>
<evidence type="ECO:0000313" key="2">
    <source>
        <dbReference type="Proteomes" id="UP000765509"/>
    </source>
</evidence>
<accession>A0A9Q3I331</accession>